<sequence>MSFPTFSLEKRHIAIAEIVIFSLIQFIQFPTRFLQEWKYWHHKKRKYVGFCFLYAWFGFIGLVAQIRIVGSGMVLSATTDENILIAEIILQSIGVSPLLIEASFLMLRSGQTGRTGPENSRYPKHILVTLQVFRFLVLFSIVLIVVGGSVENHACRVVGSVALVLTFAFGYGLFFFVAVAYRTILPRAGHRCVLIVLTALPFFVVRIVYMLLAQFGPSKFSSATGDGSVMVGMGLLMEILIIIILFSARAVAEPVGGEVSVDAGEARV</sequence>
<feature type="transmembrane region" description="Helical" evidence="1">
    <location>
        <begin position="47"/>
        <end position="68"/>
    </location>
</feature>
<dbReference type="PANTHER" id="PTHR42109">
    <property type="entry name" value="UNPLACED GENOMIC SCAFFOLD UM_SCAF_CONTIG_1.265, WHOLE GENOME SHOTGUN SEQUENCE"/>
    <property type="match status" value="1"/>
</dbReference>
<feature type="transmembrane region" description="Helical" evidence="1">
    <location>
        <begin position="158"/>
        <end position="181"/>
    </location>
</feature>
<keyword evidence="1" id="KW-0472">Membrane</keyword>
<gene>
    <name evidence="3" type="ORF">BDV28DRAFT_149274</name>
</gene>
<dbReference type="Pfam" id="PF24800">
    <property type="entry name" value="DUF7702"/>
    <property type="match status" value="1"/>
</dbReference>
<dbReference type="EMBL" id="ML739139">
    <property type="protein sequence ID" value="KAE8352182.1"/>
    <property type="molecule type" value="Genomic_DNA"/>
</dbReference>
<dbReference type="InterPro" id="IPR056119">
    <property type="entry name" value="DUF7702"/>
</dbReference>
<proteinExistence type="predicted"/>
<feature type="transmembrane region" description="Helical" evidence="1">
    <location>
        <begin position="12"/>
        <end position="35"/>
    </location>
</feature>
<evidence type="ECO:0000313" key="4">
    <source>
        <dbReference type="Proteomes" id="UP000327118"/>
    </source>
</evidence>
<dbReference type="OrthoDB" id="2560628at2759"/>
<feature type="domain" description="DUF7702" evidence="2">
    <location>
        <begin position="12"/>
        <end position="245"/>
    </location>
</feature>
<name>A0A5N6Z3D1_9EURO</name>
<feature type="transmembrane region" description="Helical" evidence="1">
    <location>
        <begin position="127"/>
        <end position="146"/>
    </location>
</feature>
<protein>
    <recommendedName>
        <fullName evidence="2">DUF7702 domain-containing protein</fullName>
    </recommendedName>
</protein>
<evidence type="ECO:0000313" key="3">
    <source>
        <dbReference type="EMBL" id="KAE8352182.1"/>
    </source>
</evidence>
<reference evidence="4" key="1">
    <citation type="submission" date="2019-04" db="EMBL/GenBank/DDBJ databases">
        <title>Friends and foes A comparative genomics studyof 23 Aspergillus species from section Flavi.</title>
        <authorList>
            <consortium name="DOE Joint Genome Institute"/>
            <person name="Kjaerbolling I."/>
            <person name="Vesth T."/>
            <person name="Frisvad J.C."/>
            <person name="Nybo J.L."/>
            <person name="Theobald S."/>
            <person name="Kildgaard S."/>
            <person name="Isbrandt T."/>
            <person name="Kuo A."/>
            <person name="Sato A."/>
            <person name="Lyhne E.K."/>
            <person name="Kogle M.E."/>
            <person name="Wiebenga A."/>
            <person name="Kun R.S."/>
            <person name="Lubbers R.J."/>
            <person name="Makela M.R."/>
            <person name="Barry K."/>
            <person name="Chovatia M."/>
            <person name="Clum A."/>
            <person name="Daum C."/>
            <person name="Haridas S."/>
            <person name="He G."/>
            <person name="LaButti K."/>
            <person name="Lipzen A."/>
            <person name="Mondo S."/>
            <person name="Riley R."/>
            <person name="Salamov A."/>
            <person name="Simmons B.A."/>
            <person name="Magnuson J.K."/>
            <person name="Henrissat B."/>
            <person name="Mortensen U.H."/>
            <person name="Larsen T.O."/>
            <person name="Devries R.P."/>
            <person name="Grigoriev I.V."/>
            <person name="Machida M."/>
            <person name="Baker S.E."/>
            <person name="Andersen M.R."/>
        </authorList>
    </citation>
    <scope>NUCLEOTIDE SEQUENCE [LARGE SCALE GENOMIC DNA]</scope>
    <source>
        <strain evidence="4">CBS 553.77</strain>
    </source>
</reference>
<dbReference type="AlphaFoldDB" id="A0A5N6Z3D1"/>
<dbReference type="Proteomes" id="UP000327118">
    <property type="component" value="Unassembled WGS sequence"/>
</dbReference>
<organism evidence="3 4">
    <name type="scientific">Aspergillus coremiiformis</name>
    <dbReference type="NCBI Taxonomy" id="138285"/>
    <lineage>
        <taxon>Eukaryota</taxon>
        <taxon>Fungi</taxon>
        <taxon>Dikarya</taxon>
        <taxon>Ascomycota</taxon>
        <taxon>Pezizomycotina</taxon>
        <taxon>Eurotiomycetes</taxon>
        <taxon>Eurotiomycetidae</taxon>
        <taxon>Eurotiales</taxon>
        <taxon>Aspergillaceae</taxon>
        <taxon>Aspergillus</taxon>
        <taxon>Aspergillus subgen. Circumdati</taxon>
    </lineage>
</organism>
<accession>A0A5N6Z3D1</accession>
<evidence type="ECO:0000256" key="1">
    <source>
        <dbReference type="SAM" id="Phobius"/>
    </source>
</evidence>
<feature type="transmembrane region" description="Helical" evidence="1">
    <location>
        <begin position="227"/>
        <end position="246"/>
    </location>
</feature>
<keyword evidence="1" id="KW-1133">Transmembrane helix</keyword>
<keyword evidence="1" id="KW-0812">Transmembrane</keyword>
<evidence type="ECO:0000259" key="2">
    <source>
        <dbReference type="Pfam" id="PF24800"/>
    </source>
</evidence>
<feature type="transmembrane region" description="Helical" evidence="1">
    <location>
        <begin position="88"/>
        <end position="107"/>
    </location>
</feature>
<dbReference type="PANTHER" id="PTHR42109:SF2">
    <property type="entry name" value="INTEGRAL MEMBRANE PROTEIN"/>
    <property type="match status" value="1"/>
</dbReference>
<feature type="transmembrane region" description="Helical" evidence="1">
    <location>
        <begin position="193"/>
        <end position="215"/>
    </location>
</feature>
<keyword evidence="4" id="KW-1185">Reference proteome</keyword>